<dbReference type="RefSeq" id="WP_007864678.1">
    <property type="nucleotide sequence ID" value="NZ_JH376424.1"/>
</dbReference>
<sequence>MAPEGYPQAAQDDMNGWLSSVPDEDMDFDQYQQIMEILYPELAEGDEYEDDMADDEDDDYMEDVAVASGSNARIASPSNAERNKAKTVANIMNISSPVVYSSYTPYDSSISTTVVTYMSDVLPKLGNVHYVLFRHGQYAYRLVYAKDMICDGTTFTAEDAQYIAYDSRYYTWTSGSEGSFRLQANNYIVYSDLEGYPMLQSEATYYWLIIFFAGVALMFVIYRSLFSPGRVRI</sequence>
<organism evidence="3 4">
    <name type="scientific">[Clostridium] citroniae WAL-17108</name>
    <dbReference type="NCBI Taxonomy" id="742733"/>
    <lineage>
        <taxon>Bacteria</taxon>
        <taxon>Bacillati</taxon>
        <taxon>Bacillota</taxon>
        <taxon>Clostridia</taxon>
        <taxon>Lachnospirales</taxon>
        <taxon>Lachnospiraceae</taxon>
        <taxon>Enterocloster</taxon>
    </lineage>
</organism>
<dbReference type="PATRIC" id="fig|742733.3.peg.3756"/>
<dbReference type="EMBL" id="ADLJ01000029">
    <property type="protein sequence ID" value="EHE97514.1"/>
    <property type="molecule type" value="Genomic_DNA"/>
</dbReference>
<dbReference type="HOGENOM" id="CLU_1188287_0_0_9"/>
<name>G5HM06_9FIRM</name>
<evidence type="ECO:0000256" key="1">
    <source>
        <dbReference type="SAM" id="MobiDB-lite"/>
    </source>
</evidence>
<dbReference type="Proteomes" id="UP000003763">
    <property type="component" value="Unassembled WGS sequence"/>
</dbReference>
<gene>
    <name evidence="3" type="ORF">HMPREF9469_03618</name>
</gene>
<protein>
    <submittedName>
        <fullName evidence="3">Uncharacterized protein</fullName>
    </submittedName>
</protein>
<feature type="region of interest" description="Disordered" evidence="1">
    <location>
        <begin position="1"/>
        <end position="23"/>
    </location>
</feature>
<reference evidence="3 4" key="1">
    <citation type="submission" date="2011-08" db="EMBL/GenBank/DDBJ databases">
        <title>The Genome Sequence of Clostridium citroniae WAL-17108.</title>
        <authorList>
            <consortium name="The Broad Institute Genome Sequencing Platform"/>
            <person name="Earl A."/>
            <person name="Ward D."/>
            <person name="Feldgarden M."/>
            <person name="Gevers D."/>
            <person name="Finegold S.M."/>
            <person name="Summanen P.H."/>
            <person name="Molitoris D.R."/>
            <person name="Vaisanen M.L."/>
            <person name="Daigneault M."/>
            <person name="Allen-Vercoe E."/>
            <person name="Young S.K."/>
            <person name="Zeng Q."/>
            <person name="Gargeya S."/>
            <person name="Fitzgerald M."/>
            <person name="Haas B."/>
            <person name="Abouelleil A."/>
            <person name="Alvarado L."/>
            <person name="Arachchi H.M."/>
            <person name="Berlin A."/>
            <person name="Brown A."/>
            <person name="Chapman S.B."/>
            <person name="Chen Z."/>
            <person name="Dunbar C."/>
            <person name="Freedman E."/>
            <person name="Gearin G."/>
            <person name="Gellesch M."/>
            <person name="Goldberg J."/>
            <person name="Griggs A."/>
            <person name="Gujja S."/>
            <person name="Heiman D."/>
            <person name="Howarth C."/>
            <person name="Larson L."/>
            <person name="Lui A."/>
            <person name="MacDonald P.J.P."/>
            <person name="Montmayeur A."/>
            <person name="Murphy C."/>
            <person name="Neiman D."/>
            <person name="Pearson M."/>
            <person name="Priest M."/>
            <person name="Roberts A."/>
            <person name="Saif S."/>
            <person name="Shea T."/>
            <person name="Shenoy N."/>
            <person name="Sisk P."/>
            <person name="Stolte C."/>
            <person name="Sykes S."/>
            <person name="Wortman J."/>
            <person name="Nusbaum C."/>
            <person name="Birren B."/>
        </authorList>
    </citation>
    <scope>NUCLEOTIDE SEQUENCE [LARGE SCALE GENOMIC DNA]</scope>
    <source>
        <strain evidence="3 4">WAL-17108</strain>
    </source>
</reference>
<comment type="caution">
    <text evidence="3">The sequence shown here is derived from an EMBL/GenBank/DDBJ whole genome shotgun (WGS) entry which is preliminary data.</text>
</comment>
<feature type="transmembrane region" description="Helical" evidence="2">
    <location>
        <begin position="205"/>
        <end position="225"/>
    </location>
</feature>
<accession>G5HM06</accession>
<evidence type="ECO:0000256" key="2">
    <source>
        <dbReference type="SAM" id="Phobius"/>
    </source>
</evidence>
<evidence type="ECO:0000313" key="3">
    <source>
        <dbReference type="EMBL" id="EHE97514.1"/>
    </source>
</evidence>
<keyword evidence="2" id="KW-0472">Membrane</keyword>
<keyword evidence="2" id="KW-1133">Transmembrane helix</keyword>
<proteinExistence type="predicted"/>
<keyword evidence="2" id="KW-0812">Transmembrane</keyword>
<evidence type="ECO:0000313" key="4">
    <source>
        <dbReference type="Proteomes" id="UP000003763"/>
    </source>
</evidence>
<dbReference type="AlphaFoldDB" id="G5HM06"/>